<dbReference type="InterPro" id="IPR045766">
    <property type="entry name" value="MCAfunc"/>
</dbReference>
<dbReference type="PROSITE" id="PS50011">
    <property type="entry name" value="PROTEIN_KINASE_DOM"/>
    <property type="match status" value="1"/>
</dbReference>
<evidence type="ECO:0000256" key="9">
    <source>
        <dbReference type="PROSITE-ProRule" id="PRU10141"/>
    </source>
</evidence>
<evidence type="ECO:0000256" key="8">
    <source>
        <dbReference type="ARBA" id="ARBA00048679"/>
    </source>
</evidence>
<dbReference type="Pfam" id="PF19584">
    <property type="entry name" value="MCAfunc"/>
    <property type="match status" value="1"/>
</dbReference>
<dbReference type="InterPro" id="IPR017441">
    <property type="entry name" value="Protein_kinase_ATP_BS"/>
</dbReference>
<evidence type="ECO:0000256" key="1">
    <source>
        <dbReference type="ARBA" id="ARBA00012513"/>
    </source>
</evidence>
<keyword evidence="6 9" id="KW-0067">ATP-binding</keyword>
<evidence type="ECO:0000256" key="3">
    <source>
        <dbReference type="ARBA" id="ARBA00022679"/>
    </source>
</evidence>
<dbReference type="PANTHER" id="PTHR27006">
    <property type="entry name" value="PROMASTIGOTE SURFACE ANTIGEN PROTEIN PSA"/>
    <property type="match status" value="1"/>
</dbReference>
<reference evidence="11" key="1">
    <citation type="submission" date="2024-10" db="EMBL/GenBank/DDBJ databases">
        <authorList>
            <person name="Ryan C."/>
        </authorList>
    </citation>
    <scope>NUCLEOTIDE SEQUENCE [LARGE SCALE GENOMIC DNA]</scope>
</reference>
<dbReference type="Gene3D" id="1.20.930.20">
    <property type="entry name" value="Adaptor protein Cbl, N-terminal domain"/>
    <property type="match status" value="1"/>
</dbReference>
<dbReference type="Proteomes" id="UP001497457">
    <property type="component" value="Chromosome 21rd"/>
</dbReference>
<dbReference type="SMART" id="SM00220">
    <property type="entry name" value="S_TKc"/>
    <property type="match status" value="1"/>
</dbReference>
<dbReference type="PROSITE" id="PS00108">
    <property type="entry name" value="PROTEIN_KINASE_ST"/>
    <property type="match status" value="1"/>
</dbReference>
<dbReference type="GO" id="GO:0005524">
    <property type="term" value="F:ATP binding"/>
    <property type="evidence" value="ECO:0007669"/>
    <property type="project" value="UniProtKB-UniRule"/>
</dbReference>
<dbReference type="Gene3D" id="1.10.510.10">
    <property type="entry name" value="Transferase(Phosphotransferase) domain 1"/>
    <property type="match status" value="1"/>
</dbReference>
<feature type="domain" description="Protein kinase" evidence="10">
    <location>
        <begin position="259"/>
        <end position="567"/>
    </location>
</feature>
<dbReference type="GO" id="GO:0004674">
    <property type="term" value="F:protein serine/threonine kinase activity"/>
    <property type="evidence" value="ECO:0007669"/>
    <property type="project" value="UniProtKB-KW"/>
</dbReference>
<organism evidence="11 12">
    <name type="scientific">Urochloa decumbens</name>
    <dbReference type="NCBI Taxonomy" id="240449"/>
    <lineage>
        <taxon>Eukaryota</taxon>
        <taxon>Viridiplantae</taxon>
        <taxon>Streptophyta</taxon>
        <taxon>Embryophyta</taxon>
        <taxon>Tracheophyta</taxon>
        <taxon>Spermatophyta</taxon>
        <taxon>Magnoliopsida</taxon>
        <taxon>Liliopsida</taxon>
        <taxon>Poales</taxon>
        <taxon>Poaceae</taxon>
        <taxon>PACMAD clade</taxon>
        <taxon>Panicoideae</taxon>
        <taxon>Panicodae</taxon>
        <taxon>Paniceae</taxon>
        <taxon>Melinidinae</taxon>
        <taxon>Urochloa</taxon>
    </lineage>
</organism>
<gene>
    <name evidence="11" type="ORF">URODEC1_LOCUS55013</name>
</gene>
<dbReference type="Gene3D" id="3.30.200.20">
    <property type="entry name" value="Phosphorylase Kinase, domain 1"/>
    <property type="match status" value="1"/>
</dbReference>
<comment type="catalytic activity">
    <reaction evidence="7">
        <text>L-threonyl-[protein] + ATP = O-phospho-L-threonyl-[protein] + ADP + H(+)</text>
        <dbReference type="Rhea" id="RHEA:46608"/>
        <dbReference type="Rhea" id="RHEA-COMP:11060"/>
        <dbReference type="Rhea" id="RHEA-COMP:11605"/>
        <dbReference type="ChEBI" id="CHEBI:15378"/>
        <dbReference type="ChEBI" id="CHEBI:30013"/>
        <dbReference type="ChEBI" id="CHEBI:30616"/>
        <dbReference type="ChEBI" id="CHEBI:61977"/>
        <dbReference type="ChEBI" id="CHEBI:456216"/>
        <dbReference type="EC" id="2.7.11.1"/>
    </reaction>
</comment>
<evidence type="ECO:0000256" key="6">
    <source>
        <dbReference type="ARBA" id="ARBA00022840"/>
    </source>
</evidence>
<dbReference type="CDD" id="cd21037">
    <property type="entry name" value="MLKL_NTD"/>
    <property type="match status" value="1"/>
</dbReference>
<dbReference type="EC" id="2.7.11.1" evidence="1"/>
<dbReference type="InterPro" id="IPR059179">
    <property type="entry name" value="MLKL-like_MCAfunc"/>
</dbReference>
<dbReference type="PROSITE" id="PS00107">
    <property type="entry name" value="PROTEIN_KINASE_ATP"/>
    <property type="match status" value="1"/>
</dbReference>
<sequence>MADPLGSLEKIVKLALTIKEAVDTVRQNKEECQQIRTRAVRVSSLLSRLPETGMAADPAMCDALEDLEDSLRRAHMLVAACQESTTVCLYCTAGRQARRLRRVQDDISHKVMLVVFATNIQTTIILTNIRIGAVPPVQAAGEMIETPVAVPSADDSRFRVGTKQGLSRRPAACTFPAPSTQAPSAQGLPVPRPPHGEVVIGHPLLPPLKPPSLSTAVINEVKKAEKGLASRDVNHSLSASDSCLRKFSLSELEAATHHFSMENVIGSGASSTVYKGILHDGLVVAIKKFQNPYVRSEEHIDELHHISKLKQKNIVKLIGYGSEVFDRAEQFEDANVGAKEDKGTSYFFVEEYMPNGSLNKIINGLQLDWSSRFLLIQGIAQGLCYLHKENVVHLDVKPSNILLDSDMNPKITDLGIARVLNHKGVDICADIGTIAGTLGTCLQNISQMVRCQRSRMCMVLVSPSSRSLAVCRDLKVLAAKLQSNGLGRLVRLEERWSYLTRHDRPGMVDALEMLRGEKALRIPVRPGYTKEPTSWFGGWRCLRRQKNLLSRCLLMKNSAIGHCCNAL</sequence>
<dbReference type="EMBL" id="OZ075131">
    <property type="protein sequence ID" value="CAL4978900.1"/>
    <property type="molecule type" value="Genomic_DNA"/>
</dbReference>
<dbReference type="InterPro" id="IPR036537">
    <property type="entry name" value="Adaptor_Cbl_N_dom_sf"/>
</dbReference>
<dbReference type="SUPFAM" id="SSF56112">
    <property type="entry name" value="Protein kinase-like (PK-like)"/>
    <property type="match status" value="1"/>
</dbReference>
<dbReference type="InterPro" id="IPR008271">
    <property type="entry name" value="Ser/Thr_kinase_AS"/>
</dbReference>
<dbReference type="InterPro" id="IPR011009">
    <property type="entry name" value="Kinase-like_dom_sf"/>
</dbReference>
<evidence type="ECO:0000256" key="2">
    <source>
        <dbReference type="ARBA" id="ARBA00022527"/>
    </source>
</evidence>
<protein>
    <recommendedName>
        <fullName evidence="1">non-specific serine/threonine protein kinase</fullName>
        <ecNumber evidence="1">2.7.11.1</ecNumber>
    </recommendedName>
</protein>
<evidence type="ECO:0000256" key="7">
    <source>
        <dbReference type="ARBA" id="ARBA00047899"/>
    </source>
</evidence>
<evidence type="ECO:0000313" key="11">
    <source>
        <dbReference type="EMBL" id="CAL4978900.1"/>
    </source>
</evidence>
<proteinExistence type="predicted"/>
<keyword evidence="3" id="KW-0808">Transferase</keyword>
<keyword evidence="12" id="KW-1185">Reference proteome</keyword>
<keyword evidence="5" id="KW-0418">Kinase</keyword>
<evidence type="ECO:0000313" key="12">
    <source>
        <dbReference type="Proteomes" id="UP001497457"/>
    </source>
</evidence>
<dbReference type="PANTHER" id="PTHR27006:SF601">
    <property type="entry name" value="PROTEIN KINASE DOMAIN-CONTAINING PROTEIN"/>
    <property type="match status" value="1"/>
</dbReference>
<dbReference type="AlphaFoldDB" id="A0ABC9AKC8"/>
<feature type="binding site" evidence="9">
    <location>
        <position position="288"/>
    </location>
    <ligand>
        <name>ATP</name>
        <dbReference type="ChEBI" id="CHEBI:30616"/>
    </ligand>
</feature>
<evidence type="ECO:0000256" key="4">
    <source>
        <dbReference type="ARBA" id="ARBA00022741"/>
    </source>
</evidence>
<comment type="catalytic activity">
    <reaction evidence="8">
        <text>L-seryl-[protein] + ATP = O-phospho-L-seryl-[protein] + ADP + H(+)</text>
        <dbReference type="Rhea" id="RHEA:17989"/>
        <dbReference type="Rhea" id="RHEA-COMP:9863"/>
        <dbReference type="Rhea" id="RHEA-COMP:11604"/>
        <dbReference type="ChEBI" id="CHEBI:15378"/>
        <dbReference type="ChEBI" id="CHEBI:29999"/>
        <dbReference type="ChEBI" id="CHEBI:30616"/>
        <dbReference type="ChEBI" id="CHEBI:83421"/>
        <dbReference type="ChEBI" id="CHEBI:456216"/>
        <dbReference type="EC" id="2.7.11.1"/>
    </reaction>
</comment>
<dbReference type="InterPro" id="IPR000719">
    <property type="entry name" value="Prot_kinase_dom"/>
</dbReference>
<name>A0ABC9AKC8_9POAL</name>
<dbReference type="Pfam" id="PF00069">
    <property type="entry name" value="Pkinase"/>
    <property type="match status" value="1"/>
</dbReference>
<dbReference type="FunFam" id="1.10.510.10:FF:001023">
    <property type="entry name" value="Os07g0541700 protein"/>
    <property type="match status" value="1"/>
</dbReference>
<evidence type="ECO:0000259" key="10">
    <source>
        <dbReference type="PROSITE" id="PS50011"/>
    </source>
</evidence>
<accession>A0ABC9AKC8</accession>
<keyword evidence="4 9" id="KW-0547">Nucleotide-binding</keyword>
<evidence type="ECO:0000256" key="5">
    <source>
        <dbReference type="ARBA" id="ARBA00022777"/>
    </source>
</evidence>
<keyword evidence="2" id="KW-0723">Serine/threonine-protein kinase</keyword>